<dbReference type="SUPFAM" id="SSF52047">
    <property type="entry name" value="RNI-like"/>
    <property type="match status" value="1"/>
</dbReference>
<dbReference type="PANTHER" id="PTHR35545:SF28">
    <property type="entry name" value="OS07G0645701 PROTEIN"/>
    <property type="match status" value="1"/>
</dbReference>
<dbReference type="Pfam" id="PF24758">
    <property type="entry name" value="LRR_At5g56370"/>
    <property type="match status" value="1"/>
</dbReference>
<gene>
    <name evidence="2" type="ORF">EJB05_10587</name>
</gene>
<proteinExistence type="predicted"/>
<name>A0A5J9VNX3_9POAL</name>
<evidence type="ECO:0000313" key="3">
    <source>
        <dbReference type="Proteomes" id="UP000324897"/>
    </source>
</evidence>
<accession>A0A5J9VNX3</accession>
<organism evidence="2 3">
    <name type="scientific">Eragrostis curvula</name>
    <name type="common">weeping love grass</name>
    <dbReference type="NCBI Taxonomy" id="38414"/>
    <lineage>
        <taxon>Eukaryota</taxon>
        <taxon>Viridiplantae</taxon>
        <taxon>Streptophyta</taxon>
        <taxon>Embryophyta</taxon>
        <taxon>Tracheophyta</taxon>
        <taxon>Spermatophyta</taxon>
        <taxon>Magnoliopsida</taxon>
        <taxon>Liliopsida</taxon>
        <taxon>Poales</taxon>
        <taxon>Poaceae</taxon>
        <taxon>PACMAD clade</taxon>
        <taxon>Chloridoideae</taxon>
        <taxon>Eragrostideae</taxon>
        <taxon>Eragrostidinae</taxon>
        <taxon>Eragrostis</taxon>
    </lineage>
</organism>
<dbReference type="InterPro" id="IPR032675">
    <property type="entry name" value="LRR_dom_sf"/>
</dbReference>
<dbReference type="Gramene" id="TVU37281">
    <property type="protein sequence ID" value="TVU37281"/>
    <property type="gene ID" value="EJB05_10587"/>
</dbReference>
<dbReference type="Proteomes" id="UP000324897">
    <property type="component" value="Chromosome 4"/>
</dbReference>
<keyword evidence="3" id="KW-1185">Reference proteome</keyword>
<evidence type="ECO:0000313" key="2">
    <source>
        <dbReference type="EMBL" id="TVU37281.1"/>
    </source>
</evidence>
<dbReference type="AlphaFoldDB" id="A0A5J9VNX3"/>
<protein>
    <recommendedName>
        <fullName evidence="1">F-box/LRR-repeat protein 15/At3g58940/PEG3-like LRR domain-containing protein</fullName>
    </recommendedName>
</protein>
<dbReference type="PANTHER" id="PTHR35545">
    <property type="entry name" value="F-BOX DOMAIN-CONTAINING PROTEIN"/>
    <property type="match status" value="1"/>
</dbReference>
<feature type="non-terminal residue" evidence="2">
    <location>
        <position position="1"/>
    </location>
</feature>
<feature type="domain" description="F-box/LRR-repeat protein 15/At3g58940/PEG3-like LRR" evidence="1">
    <location>
        <begin position="50"/>
        <end position="145"/>
    </location>
</feature>
<sequence length="199" mass="22952">MRDHVFESLRLKFILMDEERVTEVFELLGNAIHKNNVKDLELDMSVNWEDMDDHDSSDVFVWLKNLTIRHLSFAAPPDLDNLLKSCKQLEILKMVTCDCQIAKPWAIDAPESLLRCLVLEDCDFGLVSLLCLPKLEHLSCSDWYIKNNARLGQEELVLSKFLANTPNIEQLSLGFGAERIWIQEERVQLLQDIANPTQL</sequence>
<dbReference type="InterPro" id="IPR055411">
    <property type="entry name" value="LRR_FXL15/At3g58940/PEG3-like"/>
</dbReference>
<evidence type="ECO:0000259" key="1">
    <source>
        <dbReference type="Pfam" id="PF24758"/>
    </source>
</evidence>
<reference evidence="2 3" key="1">
    <citation type="journal article" date="2019" name="Sci. Rep.">
        <title>A high-quality genome of Eragrostis curvula grass provides insights into Poaceae evolution and supports new strategies to enhance forage quality.</title>
        <authorList>
            <person name="Carballo J."/>
            <person name="Santos B.A.C.M."/>
            <person name="Zappacosta D."/>
            <person name="Garbus I."/>
            <person name="Selva J.P."/>
            <person name="Gallo C.A."/>
            <person name="Diaz A."/>
            <person name="Albertini E."/>
            <person name="Caccamo M."/>
            <person name="Echenique V."/>
        </authorList>
    </citation>
    <scope>NUCLEOTIDE SEQUENCE [LARGE SCALE GENOMIC DNA]</scope>
    <source>
        <strain evidence="3">cv. Victoria</strain>
        <tissue evidence="2">Leaf</tissue>
    </source>
</reference>
<dbReference type="EMBL" id="RWGY01000007">
    <property type="protein sequence ID" value="TVU37281.1"/>
    <property type="molecule type" value="Genomic_DNA"/>
</dbReference>
<comment type="caution">
    <text evidence="2">The sequence shown here is derived from an EMBL/GenBank/DDBJ whole genome shotgun (WGS) entry which is preliminary data.</text>
</comment>
<dbReference type="Gene3D" id="3.80.10.10">
    <property type="entry name" value="Ribonuclease Inhibitor"/>
    <property type="match status" value="1"/>
</dbReference>